<dbReference type="InterPro" id="IPR001607">
    <property type="entry name" value="Znf_UBP"/>
</dbReference>
<name>A0ABP0DDF2_9PEZI</name>
<dbReference type="Proteomes" id="UP001642502">
    <property type="component" value="Unassembled WGS sequence"/>
</dbReference>
<sequence length="825" mass="90044">MPSSHAYHLTFELYPTPIPTTESETFHDCQTFRPLWRPDPGASIFDKLPWQSTAEEDSWSFGSAADDIDLAAVSAHNENDINSGDSCSSDRAGSSRTDTKSSILLDRAAVTDGNGTRGEADDTHKPTQTTIAAAGFSPQTATRDWRFGRVRIASFDMEESFDGTEPGVMEAGSEAGPGQGSNQPIPAASLGPVLGGASQMTRAQFNPLSTKVTDAGWGIVHLYREGAPTYVRDDADEHGADGSDGSDGTILCIPAVPSYMTPRDFLGFVGETWSRNVCHFRMVMTSRTNRYMVLIKFRHRKQAKAWRAAFDGRILNSMDSEVCHVALVKSITIETPASLGARERQDRNIMSDLDSVKEAYGDAQNTSERRASLVHRSSHSGKEPATITSSRPLPPPTANLIELPTCPVCLERMDDTAGIMTILCQHVFHCTCLQTWKGSGCPVCRATNVSQMTSIMSAGGSSDEDSTEYRPSGSSTSAGDPSNPLAQPFGAGGVSNLCSVCDCADDLWICLICGNVGCGRYKGGHARDHWKESMHSFSLELETQHVWDYAGDMWVHRLIRDKGDGKIVELPGRGSRRYDGRRSRAGGHGVDDAGETQHDSRTHARLQRRRRGAENSVASDEEEEEEEEEEVVPRAKLDRIGLEYTHLLTSQLENQRVYFEEMVNKAADKASKAAAAAESASAQSAEAMRELQSLRVAHSMLAETTVPSLESDVERERRRADKAAELARGLSKSLQDEKRVSEGLMVRIKHVQDQAAAHQEQLAAAQAEAAELREANRDLTMFISGQEKLRELEAAGQVGAGEVEEGTVSLPEEKKGKHKGKGRRR</sequence>
<dbReference type="PANTHER" id="PTHR24007">
    <property type="entry name" value="BRCA1-ASSOCIATED PROTEIN"/>
    <property type="match status" value="1"/>
</dbReference>
<evidence type="ECO:0000256" key="3">
    <source>
        <dbReference type="ARBA" id="ARBA00022833"/>
    </source>
</evidence>
<dbReference type="SMART" id="SM00290">
    <property type="entry name" value="ZnF_UBP"/>
    <property type="match status" value="1"/>
</dbReference>
<evidence type="ECO:0000256" key="2">
    <source>
        <dbReference type="ARBA" id="ARBA00022771"/>
    </source>
</evidence>
<dbReference type="InterPro" id="IPR001841">
    <property type="entry name" value="Znf_RING"/>
</dbReference>
<feature type="compositionally biased region" description="Basic and acidic residues" evidence="6">
    <location>
        <begin position="589"/>
        <end position="602"/>
    </location>
</feature>
<keyword evidence="1" id="KW-0479">Metal-binding</keyword>
<feature type="region of interest" description="Disordered" evidence="6">
    <location>
        <begin position="362"/>
        <end position="396"/>
    </location>
</feature>
<feature type="region of interest" description="Disordered" evidence="6">
    <location>
        <begin position="78"/>
        <end position="129"/>
    </location>
</feature>
<dbReference type="InterPro" id="IPR013083">
    <property type="entry name" value="Znf_RING/FYVE/PHD"/>
</dbReference>
<dbReference type="Pfam" id="PF02148">
    <property type="entry name" value="zf-UBP"/>
    <property type="match status" value="1"/>
</dbReference>
<keyword evidence="2 4" id="KW-0863">Zinc-finger</keyword>
<dbReference type="CDD" id="cd16457">
    <property type="entry name" value="RING-H2_BRAP2"/>
    <property type="match status" value="1"/>
</dbReference>
<dbReference type="Pfam" id="PF13639">
    <property type="entry name" value="zf-RING_2"/>
    <property type="match status" value="1"/>
</dbReference>
<dbReference type="SUPFAM" id="SSF57850">
    <property type="entry name" value="RING/U-box"/>
    <property type="match status" value="2"/>
</dbReference>
<dbReference type="PROSITE" id="PS50089">
    <property type="entry name" value="ZF_RING_2"/>
    <property type="match status" value="1"/>
</dbReference>
<dbReference type="EMBL" id="CAWUON010000010">
    <property type="protein sequence ID" value="CAK7265127.1"/>
    <property type="molecule type" value="Genomic_DNA"/>
</dbReference>
<dbReference type="PROSITE" id="PS50271">
    <property type="entry name" value="ZF_UBP"/>
    <property type="match status" value="1"/>
</dbReference>
<evidence type="ECO:0000259" key="7">
    <source>
        <dbReference type="PROSITE" id="PS50089"/>
    </source>
</evidence>
<comment type="caution">
    <text evidence="9">The sequence shown here is derived from an EMBL/GenBank/DDBJ whole genome shotgun (WGS) entry which is preliminary data.</text>
</comment>
<feature type="compositionally biased region" description="Basic residues" evidence="6">
    <location>
        <begin position="816"/>
        <end position="825"/>
    </location>
</feature>
<dbReference type="PANTHER" id="PTHR24007:SF7">
    <property type="entry name" value="BRCA1-ASSOCIATED PROTEIN"/>
    <property type="match status" value="1"/>
</dbReference>
<protein>
    <submittedName>
        <fullName evidence="9">Uncharacterized protein</fullName>
    </submittedName>
</protein>
<dbReference type="Pfam" id="PF07576">
    <property type="entry name" value="BRAP2"/>
    <property type="match status" value="1"/>
</dbReference>
<gene>
    <name evidence="9" type="ORF">SEPCBS119000_001352</name>
</gene>
<feature type="region of interest" description="Disordered" evidence="6">
    <location>
        <begin position="794"/>
        <end position="825"/>
    </location>
</feature>
<evidence type="ECO:0000313" key="10">
    <source>
        <dbReference type="Proteomes" id="UP001642502"/>
    </source>
</evidence>
<accession>A0ABP0DDF2</accession>
<keyword evidence="10" id="KW-1185">Reference proteome</keyword>
<feature type="coiled-coil region" evidence="5">
    <location>
        <begin position="748"/>
        <end position="775"/>
    </location>
</feature>
<feature type="compositionally biased region" description="Acidic residues" evidence="6">
    <location>
        <begin position="619"/>
        <end position="630"/>
    </location>
</feature>
<dbReference type="Gene3D" id="3.30.40.10">
    <property type="entry name" value="Zinc/RING finger domain, C3HC4 (zinc finger)"/>
    <property type="match status" value="2"/>
</dbReference>
<organism evidence="9 10">
    <name type="scientific">Sporothrix epigloea</name>
    <dbReference type="NCBI Taxonomy" id="1892477"/>
    <lineage>
        <taxon>Eukaryota</taxon>
        <taxon>Fungi</taxon>
        <taxon>Dikarya</taxon>
        <taxon>Ascomycota</taxon>
        <taxon>Pezizomycotina</taxon>
        <taxon>Sordariomycetes</taxon>
        <taxon>Sordariomycetidae</taxon>
        <taxon>Ophiostomatales</taxon>
        <taxon>Ophiostomataceae</taxon>
        <taxon>Sporothrix</taxon>
    </lineage>
</organism>
<evidence type="ECO:0000256" key="6">
    <source>
        <dbReference type="SAM" id="MobiDB-lite"/>
    </source>
</evidence>
<feature type="region of interest" description="Disordered" evidence="6">
    <location>
        <begin position="569"/>
        <end position="633"/>
    </location>
</feature>
<dbReference type="InterPro" id="IPR011422">
    <property type="entry name" value="BRAP2/ETP1_RRM"/>
</dbReference>
<evidence type="ECO:0000256" key="1">
    <source>
        <dbReference type="ARBA" id="ARBA00022723"/>
    </source>
</evidence>
<keyword evidence="3" id="KW-0862">Zinc</keyword>
<feature type="compositionally biased region" description="Polar residues" evidence="6">
    <location>
        <begin position="80"/>
        <end position="102"/>
    </location>
</feature>
<reference evidence="9 10" key="1">
    <citation type="submission" date="2024-01" db="EMBL/GenBank/DDBJ databases">
        <authorList>
            <person name="Allen C."/>
            <person name="Tagirdzhanova G."/>
        </authorList>
    </citation>
    <scope>NUCLEOTIDE SEQUENCE [LARGE SCALE GENOMIC DNA]</scope>
    <source>
        <strain evidence="9 10">CBS 119000</strain>
    </source>
</reference>
<evidence type="ECO:0000259" key="8">
    <source>
        <dbReference type="PROSITE" id="PS50271"/>
    </source>
</evidence>
<proteinExistence type="predicted"/>
<evidence type="ECO:0000313" key="9">
    <source>
        <dbReference type="EMBL" id="CAK7265127.1"/>
    </source>
</evidence>
<keyword evidence="5" id="KW-0175">Coiled coil</keyword>
<dbReference type="InterPro" id="IPR047243">
    <property type="entry name" value="RING-H2_BRAP2"/>
</dbReference>
<evidence type="ECO:0000256" key="5">
    <source>
        <dbReference type="SAM" id="Coils"/>
    </source>
</evidence>
<dbReference type="SMART" id="SM00184">
    <property type="entry name" value="RING"/>
    <property type="match status" value="1"/>
</dbReference>
<feature type="domain" description="RING-type" evidence="7">
    <location>
        <begin position="406"/>
        <end position="445"/>
    </location>
</feature>
<evidence type="ECO:0000256" key="4">
    <source>
        <dbReference type="PROSITE-ProRule" id="PRU00502"/>
    </source>
</evidence>
<feature type="domain" description="UBP-type" evidence="8">
    <location>
        <begin position="481"/>
        <end position="574"/>
    </location>
</feature>
<feature type="region of interest" description="Disordered" evidence="6">
    <location>
        <begin position="456"/>
        <end position="484"/>
    </location>
</feature>